<sequence length="346" mass="37272">MRHLAAALLAGLLAACGQTAAGPDLNTILAEKPARTLSEYGLFADASAREPAEGVVSYNLVNPLFSDHAAKHRFVYVPKNKAAAYRPDEVFDFPVGTVLVKTFAFAPDMRQPTVDERYRETRLLIRKAEGWAAYPYVWNEEETEAVYAPAGAWLDLAFTDEHGTALDIEYRVPNQNQCKTCHQLGDAIAPIGPKARNLNHQGPYGHAQLADWAARGILAGLPEAPPTVPEVSDATAPLEQRARAYLDINCAHCHRLEGSASNSGLFLGYEVDTPTAIGIGKHPTAAGRGSGDAVFVIAPGQPDRSILSYRMASSEAGIAMPELGRSVIDEDGVALVREWIAGMEAR</sequence>
<dbReference type="PROSITE" id="PS51257">
    <property type="entry name" value="PROKAR_LIPOPROTEIN"/>
    <property type="match status" value="1"/>
</dbReference>
<keyword evidence="1" id="KW-0732">Signal</keyword>
<proteinExistence type="predicted"/>
<comment type="caution">
    <text evidence="2">The sequence shown here is derived from an EMBL/GenBank/DDBJ whole genome shotgun (WGS) entry which is preliminary data.</text>
</comment>
<dbReference type="NCBIfam" id="TIGR03806">
    <property type="entry name" value="chp_HNE_0200"/>
    <property type="match status" value="1"/>
</dbReference>
<dbReference type="EMBL" id="QWFX01000005">
    <property type="protein sequence ID" value="RIJ32885.1"/>
    <property type="molecule type" value="Genomic_DNA"/>
</dbReference>
<evidence type="ECO:0000313" key="2">
    <source>
        <dbReference type="EMBL" id="RIJ32885.1"/>
    </source>
</evidence>
<name>A0A399RTS9_9PROT</name>
<dbReference type="InterPro" id="IPR022269">
    <property type="entry name" value="SO_2930-like_C"/>
</dbReference>
<feature type="signal peptide" evidence="1">
    <location>
        <begin position="1"/>
        <end position="20"/>
    </location>
</feature>
<organism evidence="2 3">
    <name type="scientific">Henriciella mobilis</name>
    <dbReference type="NCBI Taxonomy" id="2305467"/>
    <lineage>
        <taxon>Bacteria</taxon>
        <taxon>Pseudomonadati</taxon>
        <taxon>Pseudomonadota</taxon>
        <taxon>Alphaproteobacteria</taxon>
        <taxon>Hyphomonadales</taxon>
        <taxon>Hyphomonadaceae</taxon>
        <taxon>Henriciella</taxon>
    </lineage>
</organism>
<feature type="chain" id="PRO_5017428090" description="Cytochrome c domain-containing protein" evidence="1">
    <location>
        <begin position="21"/>
        <end position="346"/>
    </location>
</feature>
<protein>
    <recommendedName>
        <fullName evidence="4">Cytochrome c domain-containing protein</fullName>
    </recommendedName>
</protein>
<gene>
    <name evidence="2" type="ORF">D1223_03295</name>
</gene>
<dbReference type="OrthoDB" id="338827at2"/>
<evidence type="ECO:0008006" key="4">
    <source>
        <dbReference type="Google" id="ProtNLM"/>
    </source>
</evidence>
<evidence type="ECO:0000313" key="3">
    <source>
        <dbReference type="Proteomes" id="UP000266385"/>
    </source>
</evidence>
<dbReference type="AlphaFoldDB" id="A0A399RTS9"/>
<dbReference type="Proteomes" id="UP000266385">
    <property type="component" value="Unassembled WGS sequence"/>
</dbReference>
<keyword evidence="3" id="KW-1185">Reference proteome</keyword>
<accession>A0A399RTS9</accession>
<reference evidence="2 3" key="1">
    <citation type="submission" date="2018-08" db="EMBL/GenBank/DDBJ databases">
        <title>Henriciella mobilis sp. nov., isolated from seawater.</title>
        <authorList>
            <person name="Cheng H."/>
            <person name="Wu Y.-H."/>
            <person name="Xu X.-W."/>
            <person name="Guo L.-L."/>
        </authorList>
    </citation>
    <scope>NUCLEOTIDE SEQUENCE [LARGE SCALE GENOMIC DNA]</scope>
    <source>
        <strain evidence="2 3">JN25</strain>
    </source>
</reference>
<evidence type="ECO:0000256" key="1">
    <source>
        <dbReference type="SAM" id="SignalP"/>
    </source>
</evidence>